<feature type="transmembrane region" description="Helical" evidence="6">
    <location>
        <begin position="185"/>
        <end position="205"/>
    </location>
</feature>
<organism evidence="8 9">
    <name type="scientific">Hesseltinella vesiculosa</name>
    <dbReference type="NCBI Taxonomy" id="101127"/>
    <lineage>
        <taxon>Eukaryota</taxon>
        <taxon>Fungi</taxon>
        <taxon>Fungi incertae sedis</taxon>
        <taxon>Mucoromycota</taxon>
        <taxon>Mucoromycotina</taxon>
        <taxon>Mucoromycetes</taxon>
        <taxon>Mucorales</taxon>
        <taxon>Cunninghamellaceae</taxon>
        <taxon>Hesseltinella</taxon>
    </lineage>
</organism>
<evidence type="ECO:0000313" key="8">
    <source>
        <dbReference type="EMBL" id="ORX53996.1"/>
    </source>
</evidence>
<keyword evidence="5 6" id="KW-0472">Membrane</keyword>
<feature type="transmembrane region" description="Helical" evidence="6">
    <location>
        <begin position="111"/>
        <end position="133"/>
    </location>
</feature>
<comment type="similarity">
    <text evidence="2">Belongs to the steroid 5-alpha reductase family.</text>
</comment>
<dbReference type="Gene3D" id="1.20.120.1630">
    <property type="match status" value="1"/>
</dbReference>
<dbReference type="AlphaFoldDB" id="A0A1X2GHL8"/>
<evidence type="ECO:0000256" key="6">
    <source>
        <dbReference type="SAM" id="Phobius"/>
    </source>
</evidence>
<dbReference type="InterPro" id="IPR039357">
    <property type="entry name" value="SRD5A/TECR"/>
</dbReference>
<keyword evidence="9" id="KW-1185">Reference proteome</keyword>
<gene>
    <name evidence="8" type="ORF">DM01DRAFT_1305444</name>
</gene>
<evidence type="ECO:0000256" key="2">
    <source>
        <dbReference type="ARBA" id="ARBA00007742"/>
    </source>
</evidence>
<evidence type="ECO:0000256" key="4">
    <source>
        <dbReference type="ARBA" id="ARBA00022989"/>
    </source>
</evidence>
<dbReference type="EMBL" id="MCGT01000014">
    <property type="protein sequence ID" value="ORX53996.1"/>
    <property type="molecule type" value="Genomic_DNA"/>
</dbReference>
<dbReference type="GO" id="GO:0006629">
    <property type="term" value="P:lipid metabolic process"/>
    <property type="evidence" value="ECO:0007669"/>
    <property type="project" value="InterPro"/>
</dbReference>
<dbReference type="STRING" id="101127.A0A1X2GHL8"/>
<feature type="transmembrane region" description="Helical" evidence="6">
    <location>
        <begin position="54"/>
        <end position="73"/>
    </location>
</feature>
<protein>
    <recommendedName>
        <fullName evidence="7">3-oxo-5-alpha-steroid 4-dehydrogenase C-terminal domain-containing protein</fullName>
    </recommendedName>
</protein>
<dbReference type="OrthoDB" id="5788137at2759"/>
<dbReference type="Proteomes" id="UP000242146">
    <property type="component" value="Unassembled WGS sequence"/>
</dbReference>
<comment type="caution">
    <text evidence="8">The sequence shown here is derived from an EMBL/GenBank/DDBJ whole genome shotgun (WGS) entry which is preliminary data.</text>
</comment>
<dbReference type="PROSITE" id="PS50244">
    <property type="entry name" value="S5A_REDUCTASE"/>
    <property type="match status" value="1"/>
</dbReference>
<evidence type="ECO:0000259" key="7">
    <source>
        <dbReference type="Pfam" id="PF02544"/>
    </source>
</evidence>
<name>A0A1X2GHL8_9FUNG</name>
<evidence type="ECO:0000256" key="5">
    <source>
        <dbReference type="ARBA" id="ARBA00023136"/>
    </source>
</evidence>
<feature type="transmembrane region" description="Helical" evidence="6">
    <location>
        <begin position="211"/>
        <end position="229"/>
    </location>
</feature>
<dbReference type="PANTHER" id="PTHR10556">
    <property type="entry name" value="3-OXO-5-ALPHA-STEROID 4-DEHYDROGENASE"/>
    <property type="match status" value="1"/>
</dbReference>
<reference evidence="8 9" key="1">
    <citation type="submission" date="2016-07" db="EMBL/GenBank/DDBJ databases">
        <title>Pervasive Adenine N6-methylation of Active Genes in Fungi.</title>
        <authorList>
            <consortium name="DOE Joint Genome Institute"/>
            <person name="Mondo S.J."/>
            <person name="Dannebaum R.O."/>
            <person name="Kuo R.C."/>
            <person name="Labutti K."/>
            <person name="Haridas S."/>
            <person name="Kuo A."/>
            <person name="Salamov A."/>
            <person name="Ahrendt S.R."/>
            <person name="Lipzen A."/>
            <person name="Sullivan W."/>
            <person name="Andreopoulos W.B."/>
            <person name="Clum A."/>
            <person name="Lindquist E."/>
            <person name="Daum C."/>
            <person name="Ramamoorthy G.K."/>
            <person name="Gryganskyi A."/>
            <person name="Culley D."/>
            <person name="Magnuson J.K."/>
            <person name="James T.Y."/>
            <person name="O'Malley M.A."/>
            <person name="Stajich J.E."/>
            <person name="Spatafora J.W."/>
            <person name="Visel A."/>
            <person name="Grigoriev I.V."/>
        </authorList>
    </citation>
    <scope>NUCLEOTIDE SEQUENCE [LARGE SCALE GENOMIC DNA]</scope>
    <source>
        <strain evidence="8 9">NRRL 3301</strain>
    </source>
</reference>
<sequence length="257" mass="29306">MYLPLLSLNTLAWCTAAFIGGTFLVLREANPSTQMGYSKFASLKSKSLTIPSQWGMLLIYAPSLIGSIGIWWWSHHRKSLPHVQFLSLFTFLHFTKRIYEVLFVHRYSGKSVLADALVISSSYLSFTVIQWHFATLVPASSVDRPQLVLGAILFFIGEGINLYHHSLLSQLRRGGSKDYKIPRRGLFKYVWCPHYLGEIISFMAMTLLSQHAIVFVYELMAAAYLGVRAKQTQRWYKQRFQLSPTDQAKACLIPGVY</sequence>
<proteinExistence type="inferred from homology"/>
<feature type="transmembrane region" description="Helical" evidence="6">
    <location>
        <begin position="145"/>
        <end position="164"/>
    </location>
</feature>
<comment type="subcellular location">
    <subcellularLocation>
        <location evidence="1">Membrane</location>
        <topology evidence="1">Multi-pass membrane protein</topology>
    </subcellularLocation>
</comment>
<evidence type="ECO:0000313" key="9">
    <source>
        <dbReference type="Proteomes" id="UP000242146"/>
    </source>
</evidence>
<keyword evidence="4 6" id="KW-1133">Transmembrane helix</keyword>
<dbReference type="GO" id="GO:0016020">
    <property type="term" value="C:membrane"/>
    <property type="evidence" value="ECO:0007669"/>
    <property type="project" value="UniProtKB-SubCell"/>
</dbReference>
<feature type="domain" description="3-oxo-5-alpha-steroid 4-dehydrogenase C-terminal" evidence="7">
    <location>
        <begin position="123"/>
        <end position="257"/>
    </location>
</feature>
<dbReference type="PANTHER" id="PTHR10556:SF35">
    <property type="entry name" value="3-OXO-5-ALPHA-STEROID 4-DEHYDROGENASE FAMILY PROTEIN"/>
    <property type="match status" value="1"/>
</dbReference>
<dbReference type="GO" id="GO:0016627">
    <property type="term" value="F:oxidoreductase activity, acting on the CH-CH group of donors"/>
    <property type="evidence" value="ECO:0007669"/>
    <property type="project" value="InterPro"/>
</dbReference>
<dbReference type="Pfam" id="PF02544">
    <property type="entry name" value="Steroid_dh"/>
    <property type="match status" value="1"/>
</dbReference>
<keyword evidence="3 6" id="KW-0812">Transmembrane</keyword>
<accession>A0A1X2GHL8</accession>
<dbReference type="InterPro" id="IPR001104">
    <property type="entry name" value="3-oxo-5_a-steroid_4-DH_C"/>
</dbReference>
<evidence type="ECO:0000256" key="3">
    <source>
        <dbReference type="ARBA" id="ARBA00022692"/>
    </source>
</evidence>
<evidence type="ECO:0000256" key="1">
    <source>
        <dbReference type="ARBA" id="ARBA00004141"/>
    </source>
</evidence>
<feature type="transmembrane region" description="Helical" evidence="6">
    <location>
        <begin position="6"/>
        <end position="26"/>
    </location>
</feature>